<organism evidence="9 10">
    <name type="scientific">Enterococcus avium</name>
    <name type="common">Streptococcus avium</name>
    <dbReference type="NCBI Taxonomy" id="33945"/>
    <lineage>
        <taxon>Bacteria</taxon>
        <taxon>Bacillati</taxon>
        <taxon>Bacillota</taxon>
        <taxon>Bacilli</taxon>
        <taxon>Lactobacillales</taxon>
        <taxon>Enterococcaceae</taxon>
        <taxon>Enterococcus</taxon>
    </lineage>
</organism>
<dbReference type="AlphaFoldDB" id="A0AAW8RNQ5"/>
<keyword evidence="3 5" id="KW-0732">Signal</keyword>
<comment type="similarity">
    <text evidence="1">Belongs to the serine-aspartate repeat-containing protein (SDr) family.</text>
</comment>
<dbReference type="Pfam" id="PF17802">
    <property type="entry name" value="SpaA"/>
    <property type="match status" value="2"/>
</dbReference>
<dbReference type="Pfam" id="PF16569">
    <property type="entry name" value="GramPos_pilinBB"/>
    <property type="match status" value="1"/>
</dbReference>
<dbReference type="InterPro" id="IPR032364">
    <property type="entry name" value="GramPos_pilinD1_N"/>
</dbReference>
<keyword evidence="2" id="KW-0964">Secreted</keyword>
<comment type="caution">
    <text evidence="9">The sequence shown here is derived from an EMBL/GenBank/DDBJ whole genome shotgun (WGS) entry which is preliminary data.</text>
</comment>
<evidence type="ECO:0000256" key="2">
    <source>
        <dbReference type="ARBA" id="ARBA00022525"/>
    </source>
</evidence>
<evidence type="ECO:0000256" key="3">
    <source>
        <dbReference type="ARBA" id="ARBA00022729"/>
    </source>
</evidence>
<evidence type="ECO:0000259" key="8">
    <source>
        <dbReference type="Pfam" id="PF17802"/>
    </source>
</evidence>
<evidence type="ECO:0000256" key="4">
    <source>
        <dbReference type="SAM" id="Phobius"/>
    </source>
</evidence>
<evidence type="ECO:0000256" key="5">
    <source>
        <dbReference type="SAM" id="SignalP"/>
    </source>
</evidence>
<dbReference type="InterPro" id="IPR032334">
    <property type="entry name" value="GramPos_pilinBB"/>
</dbReference>
<dbReference type="RefSeq" id="WP_311860864.1">
    <property type="nucleotide sequence ID" value="NZ_JARPWD010000006.1"/>
</dbReference>
<evidence type="ECO:0000313" key="10">
    <source>
        <dbReference type="Proteomes" id="UP001260773"/>
    </source>
</evidence>
<feature type="domain" description="Gram-positive pilin backbone subunit 2 Cna-B-like" evidence="7">
    <location>
        <begin position="380"/>
        <end position="488"/>
    </location>
</feature>
<proteinExistence type="inferred from homology"/>
<feature type="signal peptide" evidence="5">
    <location>
        <begin position="1"/>
        <end position="33"/>
    </location>
</feature>
<dbReference type="InterPro" id="IPR026466">
    <property type="entry name" value="Fim_isopep_form_D2_dom"/>
</dbReference>
<reference evidence="9" key="1">
    <citation type="submission" date="2023-03" db="EMBL/GenBank/DDBJ databases">
        <authorList>
            <person name="Shen W."/>
            <person name="Cai J."/>
        </authorList>
    </citation>
    <scope>NUCLEOTIDE SEQUENCE</scope>
    <source>
        <strain evidence="9">P33-2</strain>
    </source>
</reference>
<evidence type="ECO:0000259" key="7">
    <source>
        <dbReference type="Pfam" id="PF16569"/>
    </source>
</evidence>
<dbReference type="Proteomes" id="UP001260773">
    <property type="component" value="Unassembled WGS sequence"/>
</dbReference>
<evidence type="ECO:0000259" key="6">
    <source>
        <dbReference type="Pfam" id="PF16555"/>
    </source>
</evidence>
<accession>A0AAW8RNQ5</accession>
<feature type="transmembrane region" description="Helical" evidence="4">
    <location>
        <begin position="636"/>
        <end position="655"/>
    </location>
</feature>
<evidence type="ECO:0000256" key="1">
    <source>
        <dbReference type="ARBA" id="ARBA00007257"/>
    </source>
</evidence>
<dbReference type="PANTHER" id="PTHR36108">
    <property type="entry name" value="COLOSSIN-B-RELATED"/>
    <property type="match status" value="1"/>
</dbReference>
<dbReference type="Gene3D" id="2.60.40.740">
    <property type="match status" value="1"/>
</dbReference>
<evidence type="ECO:0000313" key="9">
    <source>
        <dbReference type="EMBL" id="MDT2401468.1"/>
    </source>
</evidence>
<dbReference type="InterPro" id="IPR013783">
    <property type="entry name" value="Ig-like_fold"/>
</dbReference>
<dbReference type="EMBL" id="JARPWH010000007">
    <property type="protein sequence ID" value="MDT2401468.1"/>
    <property type="molecule type" value="Genomic_DNA"/>
</dbReference>
<dbReference type="PANTHER" id="PTHR36108:SF13">
    <property type="entry name" value="COLOSSIN-B-RELATED"/>
    <property type="match status" value="1"/>
</dbReference>
<feature type="domain" description="SpaA-like prealbumin fold" evidence="8">
    <location>
        <begin position="227"/>
        <end position="278"/>
    </location>
</feature>
<name>A0AAW8RNQ5_ENTAV</name>
<sequence length="661" mass="72163">MKLKKFISKTAALALTGMIGISAIAGLGSTAHAADETEKVPPASVDITIHKLMYDFSQNLDVDKEGIKNDGHSKDKLPEGVEKYSKADYGDVQFTIANITDLVLPAEDSELTNSKIDEIVEDLETNGANSNYIKNGKGQITASVDDNGEVTFGNLPGYVNDKQSVYAIFESKSAAGLIAQKAKPMVVAAPMTDSTGTAFLKAIQLYPKNITKKLEFDFTKYGDDGKEENKQSPLKDAKFEVYKGEAGEGKKLGAAMTDSDGKVLVQDLTVGKYYLVEIPSDVVVGSDKNATKDQYLLGADARNDKFNKLTFEITTDGTSSKLEGSYVNYKAPEIEKTVTNGVGEEHSFQVGDLVNYQGKVLVPTDIRGAEGITINGNKKTTSHYATFNWNDTAGKGLTYVPNKAALKVTNKDKSITLEEGTDYTLTNKENGFVVDFIMEKDSSKTVSDTVAKLHGQEILLNYNMVVNETAVVNDPLTNSVQFIFNNNPNNEDEKRTLTDEVDVKTYGAKFLKVDSGWFGLGNKTPLEGAEFVAINADKKFYVGQIDVDKDGVKEAIWTDKESEALILKSDKSGLFEIQGLAEGKYSLKETKAPEGYQKLMKDVEFTVNKESFKEENRLTIKNNQKPGIAQTGSKRILIIGMISLAGVVSGTLIYLKKRKIA</sequence>
<dbReference type="Gene3D" id="2.60.40.10">
    <property type="entry name" value="Immunoglobulins"/>
    <property type="match status" value="3"/>
</dbReference>
<gene>
    <name evidence="9" type="ORF">P7D43_03725</name>
</gene>
<keyword evidence="4" id="KW-1133">Transmembrane helix</keyword>
<protein>
    <submittedName>
        <fullName evidence="9">SpaA isopeptide-forming pilin-related protein</fullName>
    </submittedName>
</protein>
<feature type="domain" description="SpaA-like prealbumin fold" evidence="8">
    <location>
        <begin position="522"/>
        <end position="615"/>
    </location>
</feature>
<dbReference type="Pfam" id="PF16555">
    <property type="entry name" value="GramPos_pilinD1"/>
    <property type="match status" value="1"/>
</dbReference>
<dbReference type="InterPro" id="IPR041033">
    <property type="entry name" value="SpaA_PFL_dom_1"/>
</dbReference>
<feature type="chain" id="PRO_5043981664" evidence="5">
    <location>
        <begin position="34"/>
        <end position="661"/>
    </location>
</feature>
<dbReference type="NCBIfam" id="TIGR04226">
    <property type="entry name" value="RrgB_K2N_iso_D2"/>
    <property type="match status" value="1"/>
</dbReference>
<keyword evidence="4" id="KW-0472">Membrane</keyword>
<keyword evidence="4" id="KW-0812">Transmembrane</keyword>
<feature type="domain" description="Gram-positive pilin subunit D1 N-terminal" evidence="6">
    <location>
        <begin position="44"/>
        <end position="209"/>
    </location>
</feature>